<dbReference type="STRING" id="710685.MycrhN_3383"/>
<dbReference type="Proteomes" id="UP000005442">
    <property type="component" value="Chromosome"/>
</dbReference>
<evidence type="ECO:0000259" key="1">
    <source>
        <dbReference type="Pfam" id="PF18702"/>
    </source>
</evidence>
<evidence type="ECO:0000313" key="2">
    <source>
        <dbReference type="EMBL" id="AEV73906.1"/>
    </source>
</evidence>
<evidence type="ECO:0000313" key="3">
    <source>
        <dbReference type="Proteomes" id="UP000005442"/>
    </source>
</evidence>
<sequence>MSPGAAPQVNPARIDRARDELPDGYEVANIAGPVRTAVWWGFGAQSTADPPQCGVLADPVVDAASTRGWSGSGAGGIVYAVVSESAEGLDPAVSAECDRWSLSGGHADGTVTSTAAPTIEGAATVAMTTDTTTVVEGGTETHSHADTVVAHLRNHVVVVSVVTDPGSPNPRLGADFANELMVKTVAALRS</sequence>
<dbReference type="EMBL" id="CP003169">
    <property type="protein sequence ID" value="AEV73906.1"/>
    <property type="molecule type" value="Genomic_DNA"/>
</dbReference>
<dbReference type="RefSeq" id="WP_014211662.1">
    <property type="nucleotide sequence ID" value="NC_016604.1"/>
</dbReference>
<name>G8RQY1_MYCRN</name>
<dbReference type="KEGG" id="mrh:MycrhN_3383"/>
<dbReference type="Pfam" id="PF18702">
    <property type="entry name" value="DUF5642"/>
    <property type="match status" value="1"/>
</dbReference>
<dbReference type="eggNOG" id="ENOG50322Q3">
    <property type="taxonomic scope" value="Bacteria"/>
</dbReference>
<dbReference type="AlphaFoldDB" id="G8RQY1"/>
<keyword evidence="3" id="KW-1185">Reference proteome</keyword>
<gene>
    <name evidence="2" type="ordered locus">MycrhN_3383</name>
</gene>
<feature type="domain" description="DUF5642" evidence="1">
    <location>
        <begin position="10"/>
        <end position="189"/>
    </location>
</feature>
<proteinExistence type="predicted"/>
<protein>
    <recommendedName>
        <fullName evidence="1">DUF5642 domain-containing protein</fullName>
    </recommendedName>
</protein>
<accession>G8RQY1</accession>
<dbReference type="HOGENOM" id="CLU_1271153_0_0_11"/>
<reference evidence="2 3" key="1">
    <citation type="submission" date="2011-12" db="EMBL/GenBank/DDBJ databases">
        <title>Complete sequence of Mycobacterium rhodesiae NBB3.</title>
        <authorList>
            <consortium name="US DOE Joint Genome Institute"/>
            <person name="Lucas S."/>
            <person name="Han J."/>
            <person name="Lapidus A."/>
            <person name="Cheng J.-F."/>
            <person name="Goodwin L."/>
            <person name="Pitluck S."/>
            <person name="Peters L."/>
            <person name="Mikhailova N."/>
            <person name="Gu W."/>
            <person name="Detter J.C."/>
            <person name="Han C."/>
            <person name="Tapia R."/>
            <person name="Land M."/>
            <person name="Hauser L."/>
            <person name="Kyrpides N."/>
            <person name="Ivanova N."/>
            <person name="Pagani I."/>
            <person name="Mattes T."/>
            <person name="Holmes A."/>
            <person name="Rutledge P."/>
            <person name="Paulsen I."/>
            <person name="Coleman N."/>
            <person name="Woyke T."/>
        </authorList>
    </citation>
    <scope>NUCLEOTIDE SEQUENCE [LARGE SCALE GENOMIC DNA]</scope>
    <source>
        <strain evidence="2 3">NBB3</strain>
    </source>
</reference>
<dbReference type="PATRIC" id="fig|710685.3.peg.3390"/>
<dbReference type="OrthoDB" id="4641260at2"/>
<dbReference type="InterPro" id="IPR041313">
    <property type="entry name" value="DUF5642"/>
</dbReference>
<organism evidence="2 3">
    <name type="scientific">Mycolicibacterium rhodesiae (strain NBB3)</name>
    <name type="common">Mycobacterium rhodesiae</name>
    <dbReference type="NCBI Taxonomy" id="710685"/>
    <lineage>
        <taxon>Bacteria</taxon>
        <taxon>Bacillati</taxon>
        <taxon>Actinomycetota</taxon>
        <taxon>Actinomycetes</taxon>
        <taxon>Mycobacteriales</taxon>
        <taxon>Mycobacteriaceae</taxon>
        <taxon>Mycolicibacterium</taxon>
    </lineage>
</organism>